<keyword evidence="4 5" id="KW-0238">DNA-binding</keyword>
<proteinExistence type="inferred from homology"/>
<dbReference type="SMART" id="SM00692">
    <property type="entry name" value="DM3"/>
    <property type="match status" value="1"/>
</dbReference>
<keyword evidence="6" id="KW-0805">Transcription regulation</keyword>
<dbReference type="GO" id="GO:0001935">
    <property type="term" value="P:endothelial cell proliferation"/>
    <property type="evidence" value="ECO:0007669"/>
    <property type="project" value="UniProtKB-UniRule"/>
</dbReference>
<dbReference type="GO" id="GO:0003700">
    <property type="term" value="F:DNA-binding transcription factor activity"/>
    <property type="evidence" value="ECO:0007669"/>
    <property type="project" value="UniProtKB-UniRule"/>
</dbReference>
<feature type="compositionally biased region" description="Polar residues" evidence="7">
    <location>
        <begin position="94"/>
        <end position="104"/>
    </location>
</feature>
<keyword evidence="6" id="KW-0804">Transcription</keyword>
<feature type="region of interest" description="Disordered" evidence="7">
    <location>
        <begin position="60"/>
        <end position="104"/>
    </location>
</feature>
<dbReference type="Gene3D" id="6.20.210.20">
    <property type="entry name" value="THAP domain"/>
    <property type="match status" value="1"/>
</dbReference>
<organism evidence="9">
    <name type="scientific">Stegastes partitus</name>
    <name type="common">bicolor damselfish</name>
    <dbReference type="NCBI Taxonomy" id="144197"/>
    <lineage>
        <taxon>Eukaryota</taxon>
        <taxon>Metazoa</taxon>
        <taxon>Chordata</taxon>
        <taxon>Craniata</taxon>
        <taxon>Vertebrata</taxon>
        <taxon>Euteleostomi</taxon>
        <taxon>Actinopterygii</taxon>
        <taxon>Neopterygii</taxon>
        <taxon>Teleostei</taxon>
        <taxon>Neoteleostei</taxon>
        <taxon>Acanthomorphata</taxon>
        <taxon>Ovalentaria</taxon>
        <taxon>Pomacentridae</taxon>
        <taxon>Stegastes</taxon>
    </lineage>
</organism>
<dbReference type="Ensembl" id="ENSSPAT00000031023.1">
    <property type="protein sequence ID" value="ENSSPAP00000030528.1"/>
    <property type="gene ID" value="ENSSPAG00000022913.1"/>
</dbReference>
<keyword evidence="6" id="KW-0175">Coiled coil</keyword>
<evidence type="ECO:0000313" key="9">
    <source>
        <dbReference type="Ensembl" id="ENSSPAP00000030528.1"/>
    </source>
</evidence>
<comment type="subcellular location">
    <subcellularLocation>
        <location evidence="6">Nucleus</location>
        <location evidence="6">Nucleoplasm</location>
    </subcellularLocation>
</comment>
<evidence type="ECO:0000256" key="6">
    <source>
        <dbReference type="RuleBase" id="RU369073"/>
    </source>
</evidence>
<evidence type="ECO:0000256" key="7">
    <source>
        <dbReference type="SAM" id="MobiDB-lite"/>
    </source>
</evidence>
<dbReference type="GO" id="GO:0006357">
    <property type="term" value="P:regulation of transcription by RNA polymerase II"/>
    <property type="evidence" value="ECO:0007669"/>
    <property type="project" value="TreeGrafter"/>
</dbReference>
<protein>
    <recommendedName>
        <fullName evidence="6">THAP domain-containing protein 1</fullName>
    </recommendedName>
</protein>
<dbReference type="InterPro" id="IPR038441">
    <property type="entry name" value="THAP_Znf_sf"/>
</dbReference>
<name>A0A3B5BAK4_9TELE</name>
<dbReference type="GO" id="GO:0005654">
    <property type="term" value="C:nucleoplasm"/>
    <property type="evidence" value="ECO:0007669"/>
    <property type="project" value="UniProtKB-SubCell"/>
</dbReference>
<dbReference type="PANTHER" id="PTHR46600:SF7">
    <property type="entry name" value="SI:DKEY-228B2.6-RELATED"/>
    <property type="match status" value="1"/>
</dbReference>
<dbReference type="InterPro" id="IPR026516">
    <property type="entry name" value="THAP1/10"/>
</dbReference>
<keyword evidence="6" id="KW-0539">Nucleus</keyword>
<dbReference type="InterPro" id="IPR006612">
    <property type="entry name" value="THAP_Znf"/>
</dbReference>
<keyword evidence="6" id="KW-0131">Cell cycle</keyword>
<dbReference type="PANTHER" id="PTHR46600">
    <property type="entry name" value="THAP DOMAIN-CONTAINING"/>
    <property type="match status" value="1"/>
</dbReference>
<evidence type="ECO:0000256" key="2">
    <source>
        <dbReference type="ARBA" id="ARBA00022771"/>
    </source>
</evidence>
<dbReference type="PROSITE" id="PS50950">
    <property type="entry name" value="ZF_THAP"/>
    <property type="match status" value="1"/>
</dbReference>
<accession>A0A3B5BAK4</accession>
<evidence type="ECO:0000259" key="8">
    <source>
        <dbReference type="PROSITE" id="PS50950"/>
    </source>
</evidence>
<dbReference type="SMART" id="SM00980">
    <property type="entry name" value="THAP"/>
    <property type="match status" value="1"/>
</dbReference>
<dbReference type="AlphaFoldDB" id="A0A3B5BAK4"/>
<sequence>MVLKCCVDSCYSIKRPNLSFHRFPLGDPERLRQWLLSLDMDVNTPLRLLSKLFVCQKHFQPDDYHSDPPLQPSRRHRTLRTTAVPDRFRHQDEQNPSSRTSSRW</sequence>
<dbReference type="GO" id="GO:0000978">
    <property type="term" value="F:RNA polymerase II cis-regulatory region sequence-specific DNA binding"/>
    <property type="evidence" value="ECO:0007669"/>
    <property type="project" value="TreeGrafter"/>
</dbReference>
<keyword evidence="2 5" id="KW-0863">Zinc-finger</keyword>
<evidence type="ECO:0000256" key="1">
    <source>
        <dbReference type="ARBA" id="ARBA00022723"/>
    </source>
</evidence>
<dbReference type="SUPFAM" id="SSF57716">
    <property type="entry name" value="Glucocorticoid receptor-like (DNA-binding domain)"/>
    <property type="match status" value="1"/>
</dbReference>
<dbReference type="GO" id="GO:0008270">
    <property type="term" value="F:zinc ion binding"/>
    <property type="evidence" value="ECO:0007669"/>
    <property type="project" value="UniProtKB-KW"/>
</dbReference>
<evidence type="ECO:0000256" key="3">
    <source>
        <dbReference type="ARBA" id="ARBA00022833"/>
    </source>
</evidence>
<reference evidence="9" key="1">
    <citation type="submission" date="2023-09" db="UniProtKB">
        <authorList>
            <consortium name="Ensembl"/>
        </authorList>
    </citation>
    <scope>IDENTIFICATION</scope>
</reference>
<dbReference type="GeneTree" id="ENSGT00990000204107"/>
<keyword evidence="3" id="KW-0862">Zinc</keyword>
<dbReference type="Pfam" id="PF05485">
    <property type="entry name" value="THAP"/>
    <property type="match status" value="1"/>
</dbReference>
<feature type="domain" description="THAP-type" evidence="8">
    <location>
        <begin position="1"/>
        <end position="88"/>
    </location>
</feature>
<comment type="function">
    <text evidence="6">DNA-binding transcription regulator that regulates endothelial cell proliferation and G1/S cell-cycle progression. Specifically binds the 5'-[AT]NTNN[GT]GGCA[AGT]-3' core DNA sequence and acts by modulating expression of pRB-E2F cell-cycle target genes.</text>
</comment>
<comment type="similarity">
    <text evidence="6">Belongs to the THAP1 family.</text>
</comment>
<keyword evidence="1" id="KW-0479">Metal-binding</keyword>
<evidence type="ECO:0000256" key="5">
    <source>
        <dbReference type="PROSITE-ProRule" id="PRU00309"/>
    </source>
</evidence>
<evidence type="ECO:0000256" key="4">
    <source>
        <dbReference type="ARBA" id="ARBA00023125"/>
    </source>
</evidence>